<comment type="caution">
    <text evidence="5">The sequence shown here is derived from an EMBL/GenBank/DDBJ whole genome shotgun (WGS) entry which is preliminary data.</text>
</comment>
<evidence type="ECO:0000313" key="5">
    <source>
        <dbReference type="EMBL" id="KAF2075618.1"/>
    </source>
</evidence>
<dbReference type="GO" id="GO:0003723">
    <property type="term" value="F:RNA binding"/>
    <property type="evidence" value="ECO:0007669"/>
    <property type="project" value="TreeGrafter"/>
</dbReference>
<dbReference type="EMBL" id="AJWJ01000092">
    <property type="protein sequence ID" value="KAF2075618.1"/>
    <property type="molecule type" value="Genomic_DNA"/>
</dbReference>
<organism evidence="5 6">
    <name type="scientific">Polysphondylium violaceum</name>
    <dbReference type="NCBI Taxonomy" id="133409"/>
    <lineage>
        <taxon>Eukaryota</taxon>
        <taxon>Amoebozoa</taxon>
        <taxon>Evosea</taxon>
        <taxon>Eumycetozoa</taxon>
        <taxon>Dictyostelia</taxon>
        <taxon>Dictyosteliales</taxon>
        <taxon>Dictyosteliaceae</taxon>
        <taxon>Polysphondylium</taxon>
    </lineage>
</organism>
<dbReference type="InterPro" id="IPR016195">
    <property type="entry name" value="Pol/histidinol_Pase-like"/>
</dbReference>
<dbReference type="OrthoDB" id="17948at2759"/>
<dbReference type="Proteomes" id="UP000695562">
    <property type="component" value="Unassembled WGS sequence"/>
</dbReference>
<feature type="compositionally biased region" description="Low complexity" evidence="4">
    <location>
        <begin position="318"/>
        <end position="327"/>
    </location>
</feature>
<feature type="compositionally biased region" description="Basic and acidic residues" evidence="4">
    <location>
        <begin position="357"/>
        <end position="379"/>
    </location>
</feature>
<dbReference type="Gene3D" id="3.20.20.140">
    <property type="entry name" value="Metal-dependent hydrolases"/>
    <property type="match status" value="1"/>
</dbReference>
<proteinExistence type="inferred from homology"/>
<sequence length="379" mass="42567">MAYYDLNIPAQQDPNVLKDILLFMTKLGYDSVALTHTVDGKISPKDICKIQKIDFNDDDEKKNNNNNNSNEQGLATSSGWLKVGTSKKSIKQYTRLEVVVKNNAELQMLNSNNPVVQSYDLISIIPTDINVFNAACNSTDIDIITLTSFSKFIVKPDRIRQCIQKGISIELVYTSIFEKESERLSFFQLASSVVRSSFGKNIILSSRGKHSKFMRSPYDISNLGHLFGLNFDQAKASVSKLPHSAILHGLSRKTKGLALVSDPALLRDLELWKLERKDDVTPTGNTVPHPKNKKPEKKQDIENDNDADDQVIEQEPKTTTTTTTTTTNDQIKSKSKKSNEPSVNKPSDTTTTKSTTIKKENQMDVDHKDTTIKRKRNNE</sequence>
<feature type="region of interest" description="Disordered" evidence="4">
    <location>
        <begin position="279"/>
        <end position="379"/>
    </location>
</feature>
<comment type="subcellular location">
    <subcellularLocation>
        <location evidence="1">Nucleus</location>
    </subcellularLocation>
</comment>
<comment type="similarity">
    <text evidence="2">Belongs to the eukaryotic/archaeal RNase P protein component 3 family.</text>
</comment>
<dbReference type="Pfam" id="PF01876">
    <property type="entry name" value="RNase_P_p30"/>
    <property type="match status" value="1"/>
</dbReference>
<keyword evidence="6" id="KW-1185">Reference proteome</keyword>
<protein>
    <submittedName>
        <fullName evidence="5">Uncharacterized protein</fullName>
    </submittedName>
</protein>
<dbReference type="GO" id="GO:0008033">
    <property type="term" value="P:tRNA processing"/>
    <property type="evidence" value="ECO:0007669"/>
    <property type="project" value="UniProtKB-KW"/>
</dbReference>
<name>A0A8J4PVB6_9MYCE</name>
<feature type="compositionally biased region" description="Acidic residues" evidence="4">
    <location>
        <begin position="302"/>
        <end position="312"/>
    </location>
</feature>
<evidence type="ECO:0000256" key="1">
    <source>
        <dbReference type="ARBA" id="ARBA00004123"/>
    </source>
</evidence>
<evidence type="ECO:0000256" key="2">
    <source>
        <dbReference type="ARBA" id="ARBA00007331"/>
    </source>
</evidence>
<evidence type="ECO:0000256" key="3">
    <source>
        <dbReference type="ARBA" id="ARBA00022694"/>
    </source>
</evidence>
<dbReference type="GO" id="GO:0005655">
    <property type="term" value="C:nucleolar ribonuclease P complex"/>
    <property type="evidence" value="ECO:0007669"/>
    <property type="project" value="TreeGrafter"/>
</dbReference>
<reference evidence="5" key="1">
    <citation type="submission" date="2020-01" db="EMBL/GenBank/DDBJ databases">
        <title>Development of genomics and gene disruption for Polysphondylium violaceum indicates a role for the polyketide synthase stlB in stalk morphogenesis.</title>
        <authorList>
            <person name="Narita B."/>
            <person name="Kawabe Y."/>
            <person name="Kin K."/>
            <person name="Saito T."/>
            <person name="Gibbs R."/>
            <person name="Kuspa A."/>
            <person name="Muzny D."/>
            <person name="Queller D."/>
            <person name="Richards S."/>
            <person name="Strassman J."/>
            <person name="Sucgang R."/>
            <person name="Worley K."/>
            <person name="Schaap P."/>
        </authorList>
    </citation>
    <scope>NUCLEOTIDE SEQUENCE</scope>
    <source>
        <strain evidence="5">QSvi11</strain>
    </source>
</reference>
<dbReference type="PANTHER" id="PTHR13031:SF0">
    <property type="entry name" value="RIBONUCLEASE P PROTEIN SUBUNIT P30"/>
    <property type="match status" value="1"/>
</dbReference>
<evidence type="ECO:0000313" key="6">
    <source>
        <dbReference type="Proteomes" id="UP000695562"/>
    </source>
</evidence>
<accession>A0A8J4PVB6</accession>
<dbReference type="PANTHER" id="PTHR13031">
    <property type="entry name" value="RIBONUCLEASE P SUBUNIT P30"/>
    <property type="match status" value="1"/>
</dbReference>
<keyword evidence="3" id="KW-0819">tRNA processing</keyword>
<dbReference type="SUPFAM" id="SSF89550">
    <property type="entry name" value="PHP domain-like"/>
    <property type="match status" value="1"/>
</dbReference>
<evidence type="ECO:0000256" key="4">
    <source>
        <dbReference type="SAM" id="MobiDB-lite"/>
    </source>
</evidence>
<gene>
    <name evidence="5" type="ORF">CYY_003086</name>
</gene>
<dbReference type="AlphaFoldDB" id="A0A8J4PVB6"/>
<dbReference type="InterPro" id="IPR002738">
    <property type="entry name" value="RNase_P_p30"/>
</dbReference>